<dbReference type="OrthoDB" id="1174401at2759"/>
<accession>A0A314Z164</accession>
<evidence type="ECO:0000313" key="2">
    <source>
        <dbReference type="Proteomes" id="UP000250321"/>
    </source>
</evidence>
<protein>
    <submittedName>
        <fullName evidence="1">Uncharacterized protein</fullName>
    </submittedName>
</protein>
<gene>
    <name evidence="1" type="ORF">Pyn_38004</name>
</gene>
<dbReference type="AlphaFoldDB" id="A0A314Z164"/>
<comment type="caution">
    <text evidence="1">The sequence shown here is derived from an EMBL/GenBank/DDBJ whole genome shotgun (WGS) entry which is preliminary data.</text>
</comment>
<dbReference type="Proteomes" id="UP000250321">
    <property type="component" value="Unassembled WGS sequence"/>
</dbReference>
<sequence>MIQRDVEVRDTVLGVDYFSDVYNFKGPQYYEENALGAFLYSANVILDPDDIRQAFRQHKTNEEKQKKLMSVEQIFDTLISFFPHMLIDVYDFLVKMGIPVEILNLDFKAIDPKNIF</sequence>
<keyword evidence="2" id="KW-1185">Reference proteome</keyword>
<proteinExistence type="predicted"/>
<dbReference type="EMBL" id="PJQY01000340">
    <property type="protein sequence ID" value="PQQ12629.1"/>
    <property type="molecule type" value="Genomic_DNA"/>
</dbReference>
<evidence type="ECO:0000313" key="1">
    <source>
        <dbReference type="EMBL" id="PQQ12629.1"/>
    </source>
</evidence>
<name>A0A314Z164_PRUYE</name>
<organism evidence="1 2">
    <name type="scientific">Prunus yedoensis var. nudiflora</name>
    <dbReference type="NCBI Taxonomy" id="2094558"/>
    <lineage>
        <taxon>Eukaryota</taxon>
        <taxon>Viridiplantae</taxon>
        <taxon>Streptophyta</taxon>
        <taxon>Embryophyta</taxon>
        <taxon>Tracheophyta</taxon>
        <taxon>Spermatophyta</taxon>
        <taxon>Magnoliopsida</taxon>
        <taxon>eudicotyledons</taxon>
        <taxon>Gunneridae</taxon>
        <taxon>Pentapetalae</taxon>
        <taxon>rosids</taxon>
        <taxon>fabids</taxon>
        <taxon>Rosales</taxon>
        <taxon>Rosaceae</taxon>
        <taxon>Amygdaloideae</taxon>
        <taxon>Amygdaleae</taxon>
        <taxon>Prunus</taxon>
    </lineage>
</organism>
<reference evidence="1 2" key="1">
    <citation type="submission" date="2018-02" db="EMBL/GenBank/DDBJ databases">
        <title>Draft genome of wild Prunus yedoensis var. nudiflora.</title>
        <authorList>
            <person name="Baek S."/>
            <person name="Kim J.-H."/>
            <person name="Choi K."/>
            <person name="Kim G.-B."/>
            <person name="Cho A."/>
            <person name="Jang H."/>
            <person name="Shin C.-H."/>
            <person name="Yu H.-J."/>
            <person name="Mun J.-H."/>
        </authorList>
    </citation>
    <scope>NUCLEOTIDE SEQUENCE [LARGE SCALE GENOMIC DNA]</scope>
    <source>
        <strain evidence="2">cv. Jeju island</strain>
        <tissue evidence="1">Leaf</tissue>
    </source>
</reference>